<dbReference type="PANTHER" id="PTHR40618:SF1">
    <property type="entry name" value="B-ZIP TRANSCRIPTION FACTOR (EUROFUNG)"/>
    <property type="match status" value="1"/>
</dbReference>
<proteinExistence type="predicted"/>
<organism evidence="2 3">
    <name type="scientific">Aureobasidium subglaciale (strain EXF-2481)</name>
    <name type="common">Aureobasidium pullulans var. subglaciale</name>
    <dbReference type="NCBI Taxonomy" id="1043005"/>
    <lineage>
        <taxon>Eukaryota</taxon>
        <taxon>Fungi</taxon>
        <taxon>Dikarya</taxon>
        <taxon>Ascomycota</taxon>
        <taxon>Pezizomycotina</taxon>
        <taxon>Dothideomycetes</taxon>
        <taxon>Dothideomycetidae</taxon>
        <taxon>Dothideales</taxon>
        <taxon>Saccotheciaceae</taxon>
        <taxon>Aureobasidium</taxon>
    </lineage>
</organism>
<dbReference type="Gene3D" id="1.20.5.170">
    <property type="match status" value="1"/>
</dbReference>
<dbReference type="HOGENOM" id="CLU_799206_0_0_1"/>
<keyword evidence="3" id="KW-1185">Reference proteome</keyword>
<dbReference type="CDD" id="cd14688">
    <property type="entry name" value="bZIP_YAP"/>
    <property type="match status" value="1"/>
</dbReference>
<name>A0A074YAI7_AURSE</name>
<feature type="region of interest" description="Disordered" evidence="1">
    <location>
        <begin position="1"/>
        <end position="29"/>
    </location>
</feature>
<evidence type="ECO:0008006" key="4">
    <source>
        <dbReference type="Google" id="ProtNLM"/>
    </source>
</evidence>
<gene>
    <name evidence="2" type="ORF">AUEXF2481DRAFT_5688</name>
</gene>
<sequence length="361" mass="40641">MPAATKPPRKYKAKPPISALDSAAAQHRRQQSCKAQRAYRQRKEDTIATLSQQILELEGTITNLSACFVGLNDKVLKYLDGIKSNDGEMLARGIGESMGEFKRLIDDEGGIKDTQETEGKVIKKKSKHSQREDSATQTPPATLPTPAPENEHLSPMSIMPHFNTEYPLQRQLPYHQSPSPSTNIQSFSGPTFQGLSIQPYQPLLSAHEITGDLTGLGISQNQHALAYRICIPTIAKAYYLLQNRDIDDPVLRRVFATYYAIHPVYEVKMRVEEMVQRRNDRSVFTKLSERNGWWSAVEVAAYLFEKGVWFDEARDCCVIKGREIVNVEKLIDGIVVDAVCAVDHPEFREETVKRAIDKILG</sequence>
<evidence type="ECO:0000313" key="3">
    <source>
        <dbReference type="Proteomes" id="UP000030641"/>
    </source>
</evidence>
<feature type="compositionally biased region" description="Basic and acidic residues" evidence="1">
    <location>
        <begin position="106"/>
        <end position="121"/>
    </location>
</feature>
<dbReference type="PANTHER" id="PTHR40618">
    <property type="entry name" value="B-ZIP TRANSCRIPTION FACTOR (EUROFUNG)-RELATED"/>
    <property type="match status" value="1"/>
</dbReference>
<dbReference type="AlphaFoldDB" id="A0A074YAI7"/>
<dbReference type="InParanoid" id="A0A074YAI7"/>
<reference evidence="2 3" key="1">
    <citation type="journal article" date="2014" name="BMC Genomics">
        <title>Genome sequencing of four Aureobasidium pullulans varieties: biotechnological potential, stress tolerance, and description of new species.</title>
        <authorList>
            <person name="Gostin Ar C."/>
            <person name="Ohm R.A."/>
            <person name="Kogej T."/>
            <person name="Sonjak S."/>
            <person name="Turk M."/>
            <person name="Zajc J."/>
            <person name="Zalar P."/>
            <person name="Grube M."/>
            <person name="Sun H."/>
            <person name="Han J."/>
            <person name="Sharma A."/>
            <person name="Chiniquy J."/>
            <person name="Ngan C.Y."/>
            <person name="Lipzen A."/>
            <person name="Barry K."/>
            <person name="Grigoriev I.V."/>
            <person name="Gunde-Cimerman N."/>
        </authorList>
    </citation>
    <scope>NUCLEOTIDE SEQUENCE [LARGE SCALE GENOMIC DNA]</scope>
    <source>
        <strain evidence="2 3">EXF-2481</strain>
    </source>
</reference>
<dbReference type="GO" id="GO:0003700">
    <property type="term" value="F:DNA-binding transcription factor activity"/>
    <property type="evidence" value="ECO:0007669"/>
    <property type="project" value="InterPro"/>
</dbReference>
<dbReference type="InterPro" id="IPR046347">
    <property type="entry name" value="bZIP_sf"/>
</dbReference>
<feature type="region of interest" description="Disordered" evidence="1">
    <location>
        <begin position="106"/>
        <end position="159"/>
    </location>
</feature>
<accession>A0A074YAI7</accession>
<dbReference type="EMBL" id="KL584761">
    <property type="protein sequence ID" value="KEQ94808.1"/>
    <property type="molecule type" value="Genomic_DNA"/>
</dbReference>
<dbReference type="OrthoDB" id="3555317at2759"/>
<dbReference type="SUPFAM" id="SSF57959">
    <property type="entry name" value="Leucine zipper domain"/>
    <property type="match status" value="1"/>
</dbReference>
<dbReference type="Proteomes" id="UP000030641">
    <property type="component" value="Unassembled WGS sequence"/>
</dbReference>
<evidence type="ECO:0000313" key="2">
    <source>
        <dbReference type="EMBL" id="KEQ94808.1"/>
    </source>
</evidence>
<protein>
    <recommendedName>
        <fullName evidence="4">BZIP domain-containing protein</fullName>
    </recommendedName>
</protein>
<dbReference type="STRING" id="1043005.A0A074YAI7"/>
<dbReference type="GeneID" id="25369121"/>
<dbReference type="RefSeq" id="XP_013343107.1">
    <property type="nucleotide sequence ID" value="XM_013487653.1"/>
</dbReference>
<evidence type="ECO:0000256" key="1">
    <source>
        <dbReference type="SAM" id="MobiDB-lite"/>
    </source>
</evidence>